<dbReference type="AlphaFoldDB" id="A0AAW0C4I4"/>
<reference evidence="2 3" key="1">
    <citation type="journal article" date="2024" name="J Genomics">
        <title>Draft genome sequencing and assembly of Favolaschia claudopus CIRM-BRFM 2984 isolated from oak limbs.</title>
        <authorList>
            <person name="Navarro D."/>
            <person name="Drula E."/>
            <person name="Chaduli D."/>
            <person name="Cazenave R."/>
            <person name="Ahrendt S."/>
            <person name="Wang J."/>
            <person name="Lipzen A."/>
            <person name="Daum C."/>
            <person name="Barry K."/>
            <person name="Grigoriev I.V."/>
            <person name="Favel A."/>
            <person name="Rosso M.N."/>
            <person name="Martin F."/>
        </authorList>
    </citation>
    <scope>NUCLEOTIDE SEQUENCE [LARGE SCALE GENOMIC DNA]</scope>
    <source>
        <strain evidence="2 3">CIRM-BRFM 2984</strain>
    </source>
</reference>
<gene>
    <name evidence="2" type="ORF">R3P38DRAFT_2521408</name>
</gene>
<evidence type="ECO:0000256" key="1">
    <source>
        <dbReference type="SAM" id="MobiDB-lite"/>
    </source>
</evidence>
<feature type="compositionally biased region" description="Basic and acidic residues" evidence="1">
    <location>
        <begin position="495"/>
        <end position="512"/>
    </location>
</feature>
<keyword evidence="3" id="KW-1185">Reference proteome</keyword>
<feature type="compositionally biased region" description="Low complexity" evidence="1">
    <location>
        <begin position="15"/>
        <end position="49"/>
    </location>
</feature>
<feature type="region of interest" description="Disordered" evidence="1">
    <location>
        <begin position="495"/>
        <end position="538"/>
    </location>
</feature>
<dbReference type="Proteomes" id="UP001362999">
    <property type="component" value="Unassembled WGS sequence"/>
</dbReference>
<evidence type="ECO:0000313" key="2">
    <source>
        <dbReference type="EMBL" id="KAK7033113.1"/>
    </source>
</evidence>
<sequence length="715" mass="78119">MSELDSLSDTEWLEISSNQSDNDSLSDSSRSSDLPSEPPSRRSSISIDSSLDGQIDAWEGFADDSPEDLVLDADPMIATVLAEEHAGSPRLAENPDRVSEEQLVNAALEQSLVGTLSASRSSSFGGPPTVHNSLRDLRLSFPDPITSSRDELNRSYEAVSSSETHCITDDVSNSPMTTDGPEDEPPIQQISPPGEIDPQPRDKLERISGSDSLPTLVCWWDGRQIKDFDLVLYGSTSQSRDFAQWLLSILATAGVELSHIQQFHHSLSEKVSGDTAVPSSQNLDRPSLAIVSLPASFEQLPPHTVYLPVVFPLSDDPISLDSSIGNWSRLNNPPVRLLRLTPRSESQVFADSVKTRNMVDPQFVHKELMGQLSTGNTKKPLVLERAVTFVGLLLIVMGFTVNSFFRLPTPTPTPAAAPLYPTQTTVSTLWNVFGATPNSSETPVSTALPTGNLALMPSTLKELALAVLNPATTTPCVEPASVSVAPVSSSACDVERNSKTRADRERSTKEVMIRPPTSLSNSPSAKPHSPTIGKLSPLPVDESAPVTALSLKFVDSLSEVADATMKALEQVVGPDFREVMMAIDSLIRAIGRQAEAIVADSKSRAQILRNLLKYRNQRAKGKARELQQTAEKYVSAASERLKARAEIARTRAQVIKKGLMTSSAWRAYAQAHGHWVEKLEVKRARRKERRERDGTSLFRKIKERRALRASKKRAN</sequence>
<organism evidence="2 3">
    <name type="scientific">Favolaschia claudopus</name>
    <dbReference type="NCBI Taxonomy" id="2862362"/>
    <lineage>
        <taxon>Eukaryota</taxon>
        <taxon>Fungi</taxon>
        <taxon>Dikarya</taxon>
        <taxon>Basidiomycota</taxon>
        <taxon>Agaricomycotina</taxon>
        <taxon>Agaricomycetes</taxon>
        <taxon>Agaricomycetidae</taxon>
        <taxon>Agaricales</taxon>
        <taxon>Marasmiineae</taxon>
        <taxon>Mycenaceae</taxon>
        <taxon>Favolaschia</taxon>
    </lineage>
</organism>
<name>A0AAW0C4I4_9AGAR</name>
<feature type="compositionally biased region" description="Polar residues" evidence="1">
    <location>
        <begin position="158"/>
        <end position="177"/>
    </location>
</feature>
<protein>
    <submittedName>
        <fullName evidence="2">Uncharacterized protein</fullName>
    </submittedName>
</protein>
<evidence type="ECO:0000313" key="3">
    <source>
        <dbReference type="Proteomes" id="UP001362999"/>
    </source>
</evidence>
<feature type="region of interest" description="Disordered" evidence="1">
    <location>
        <begin position="141"/>
        <end position="207"/>
    </location>
</feature>
<comment type="caution">
    <text evidence="2">The sequence shown here is derived from an EMBL/GenBank/DDBJ whole genome shotgun (WGS) entry which is preliminary data.</text>
</comment>
<accession>A0AAW0C4I4</accession>
<feature type="compositionally biased region" description="Acidic residues" evidence="1">
    <location>
        <begin position="1"/>
        <end position="12"/>
    </location>
</feature>
<feature type="region of interest" description="Disordered" evidence="1">
    <location>
        <begin position="1"/>
        <end position="49"/>
    </location>
</feature>
<dbReference type="EMBL" id="JAWWNJ010000023">
    <property type="protein sequence ID" value="KAK7033113.1"/>
    <property type="molecule type" value="Genomic_DNA"/>
</dbReference>
<feature type="compositionally biased region" description="Basic and acidic residues" evidence="1">
    <location>
        <begin position="198"/>
        <end position="207"/>
    </location>
</feature>
<proteinExistence type="predicted"/>